<accession>F7YXB5</accession>
<gene>
    <name evidence="5" type="ORF">Theth_1471</name>
</gene>
<dbReference type="Pfam" id="PF00392">
    <property type="entry name" value="GntR"/>
    <property type="match status" value="1"/>
</dbReference>
<dbReference type="InterPro" id="IPR036390">
    <property type="entry name" value="WH_DNA-bd_sf"/>
</dbReference>
<dbReference type="SMART" id="SM00345">
    <property type="entry name" value="HTH_GNTR"/>
    <property type="match status" value="1"/>
</dbReference>
<evidence type="ECO:0000256" key="3">
    <source>
        <dbReference type="ARBA" id="ARBA00023163"/>
    </source>
</evidence>
<dbReference type="CDD" id="cd06267">
    <property type="entry name" value="PBP1_LacI_sugar_binding-like"/>
    <property type="match status" value="1"/>
</dbReference>
<dbReference type="PANTHER" id="PTHR30146:SF109">
    <property type="entry name" value="HTH-TYPE TRANSCRIPTIONAL REGULATOR GALS"/>
    <property type="match status" value="1"/>
</dbReference>
<keyword evidence="1" id="KW-0805">Transcription regulation</keyword>
<name>F7YXB5_9THEM</name>
<evidence type="ECO:0000313" key="5">
    <source>
        <dbReference type="EMBL" id="AEH51528.1"/>
    </source>
</evidence>
<feature type="domain" description="HTH gntR-type" evidence="4">
    <location>
        <begin position="1"/>
        <end position="69"/>
    </location>
</feature>
<dbReference type="InterPro" id="IPR028082">
    <property type="entry name" value="Peripla_BP_I"/>
</dbReference>
<dbReference type="Proteomes" id="UP000006804">
    <property type="component" value="Chromosome"/>
</dbReference>
<dbReference type="HOGENOM" id="CLU_037628_6_1_0"/>
<dbReference type="InterPro" id="IPR036388">
    <property type="entry name" value="WH-like_DNA-bd_sf"/>
</dbReference>
<dbReference type="eggNOG" id="COG1609">
    <property type="taxonomic scope" value="Bacteria"/>
</dbReference>
<dbReference type="SUPFAM" id="SSF53822">
    <property type="entry name" value="Periplasmic binding protein-like I"/>
    <property type="match status" value="1"/>
</dbReference>
<dbReference type="CDD" id="cd07377">
    <property type="entry name" value="WHTH_GntR"/>
    <property type="match status" value="1"/>
</dbReference>
<dbReference type="Gene3D" id="3.40.50.2300">
    <property type="match status" value="2"/>
</dbReference>
<protein>
    <submittedName>
        <fullName evidence="5">Transcriptional regulator, GntR family with LacI sensor</fullName>
    </submittedName>
</protein>
<dbReference type="STRING" id="688269.Theth_1471"/>
<keyword evidence="6" id="KW-1185">Reference proteome</keyword>
<dbReference type="InterPro" id="IPR000524">
    <property type="entry name" value="Tscrpt_reg_HTH_GntR"/>
</dbReference>
<dbReference type="EMBL" id="CP002351">
    <property type="protein sequence ID" value="AEH51528.1"/>
    <property type="molecule type" value="Genomic_DNA"/>
</dbReference>
<keyword evidence="2" id="KW-0238">DNA-binding</keyword>
<evidence type="ECO:0000256" key="2">
    <source>
        <dbReference type="ARBA" id="ARBA00023125"/>
    </source>
</evidence>
<dbReference type="AlphaFoldDB" id="F7YXB5"/>
<proteinExistence type="predicted"/>
<keyword evidence="3" id="KW-0804">Transcription</keyword>
<dbReference type="SUPFAM" id="SSF46785">
    <property type="entry name" value="Winged helix' DNA-binding domain"/>
    <property type="match status" value="1"/>
</dbReference>
<dbReference type="PROSITE" id="PS50949">
    <property type="entry name" value="HTH_GNTR"/>
    <property type="match status" value="1"/>
</dbReference>
<organism evidence="5 6">
    <name type="scientific">Pseudothermotoga thermarum DSM 5069</name>
    <dbReference type="NCBI Taxonomy" id="688269"/>
    <lineage>
        <taxon>Bacteria</taxon>
        <taxon>Thermotogati</taxon>
        <taxon>Thermotogota</taxon>
        <taxon>Thermotogae</taxon>
        <taxon>Thermotogales</taxon>
        <taxon>Thermotogaceae</taxon>
        <taxon>Pseudothermotoga</taxon>
    </lineage>
</organism>
<dbReference type="Gene3D" id="1.10.10.10">
    <property type="entry name" value="Winged helix-like DNA-binding domain superfamily/Winged helix DNA-binding domain"/>
    <property type="match status" value="1"/>
</dbReference>
<dbReference type="GO" id="GO:0000976">
    <property type="term" value="F:transcription cis-regulatory region binding"/>
    <property type="evidence" value="ECO:0007669"/>
    <property type="project" value="TreeGrafter"/>
</dbReference>
<sequence length="338" mass="37869">MKKYEMITRYLERLILTEKIKVGEKLPSENDISKQFGVTRMTVRRALLELEKKGLIFKIRGLGTFVSSDDLLSTRRIGVLARSPTIVFGIVKTCTALGIKCYVEDTGQDVTSEIRGLKHLLEHKIDGLIIEPRAFTVENHVFHRLVNASFPVVFVDRLVEGYTDIPTVLSDNYLGASLLAKHMKERHKSNNAVFVTFEGVNISSVKERYEGICEQFKQKIEVVEVDGLQGDFLPLLDLVKTRNIDTIFFCNDFLAVRGLGYLLKSGLKVPEDVKVVGFDDEPVSALTIPELTTVKQDLEQVGSLAVLTLVKLIKGESVGKLLRIKTELVIRKSCGCNL</sequence>
<dbReference type="PATRIC" id="fig|688269.3.peg.1520"/>
<evidence type="ECO:0000256" key="1">
    <source>
        <dbReference type="ARBA" id="ARBA00023015"/>
    </source>
</evidence>
<reference evidence="5 6" key="1">
    <citation type="submission" date="2010-11" db="EMBL/GenBank/DDBJ databases">
        <title>The complete genome of Thermotoga thermarum DSM 5069.</title>
        <authorList>
            <consortium name="US DOE Joint Genome Institute (JGI-PGF)"/>
            <person name="Lucas S."/>
            <person name="Copeland A."/>
            <person name="Lapidus A."/>
            <person name="Bruce D."/>
            <person name="Goodwin L."/>
            <person name="Pitluck S."/>
            <person name="Kyrpides N."/>
            <person name="Mavromatis K."/>
            <person name="Ivanova N."/>
            <person name="Zeytun A."/>
            <person name="Brettin T."/>
            <person name="Detter J.C."/>
            <person name="Tapia R."/>
            <person name="Han C."/>
            <person name="Land M."/>
            <person name="Hauser L."/>
            <person name="Markowitz V."/>
            <person name="Cheng J.-F."/>
            <person name="Hugenholtz P."/>
            <person name="Woyke T."/>
            <person name="Wu D."/>
            <person name="Spring S."/>
            <person name="Schroeder M."/>
            <person name="Brambilla E."/>
            <person name="Klenk H.-P."/>
            <person name="Eisen J.A."/>
        </authorList>
    </citation>
    <scope>NUCLEOTIDE SEQUENCE [LARGE SCALE GENOMIC DNA]</scope>
    <source>
        <strain evidence="5 6">DSM 5069</strain>
    </source>
</reference>
<dbReference type="PANTHER" id="PTHR30146">
    <property type="entry name" value="LACI-RELATED TRANSCRIPTIONAL REPRESSOR"/>
    <property type="match status" value="1"/>
</dbReference>
<dbReference type="PRINTS" id="PR00035">
    <property type="entry name" value="HTHGNTR"/>
</dbReference>
<dbReference type="Pfam" id="PF13377">
    <property type="entry name" value="Peripla_BP_3"/>
    <property type="match status" value="1"/>
</dbReference>
<dbReference type="GO" id="GO:0003700">
    <property type="term" value="F:DNA-binding transcription factor activity"/>
    <property type="evidence" value="ECO:0007669"/>
    <property type="project" value="InterPro"/>
</dbReference>
<dbReference type="RefSeq" id="WP_013932742.1">
    <property type="nucleotide sequence ID" value="NC_015707.1"/>
</dbReference>
<dbReference type="InterPro" id="IPR046335">
    <property type="entry name" value="LacI/GalR-like_sensor"/>
</dbReference>
<evidence type="ECO:0000313" key="6">
    <source>
        <dbReference type="Proteomes" id="UP000006804"/>
    </source>
</evidence>
<evidence type="ECO:0000259" key="4">
    <source>
        <dbReference type="PROSITE" id="PS50949"/>
    </source>
</evidence>
<dbReference type="KEGG" id="tta:Theth_1471"/>